<dbReference type="InterPro" id="IPR020026">
    <property type="entry name" value="PseC"/>
</dbReference>
<feature type="modified residue" description="N6-(pyridoxal phosphate)lysine" evidence="3">
    <location>
        <position position="181"/>
    </location>
</feature>
<dbReference type="AlphaFoldDB" id="A0A1X7F496"/>
<proteinExistence type="inferred from homology"/>
<dbReference type="GO" id="GO:0000271">
    <property type="term" value="P:polysaccharide biosynthetic process"/>
    <property type="evidence" value="ECO:0007669"/>
    <property type="project" value="TreeGrafter"/>
</dbReference>
<dbReference type="OrthoDB" id="9766188at2"/>
<reference evidence="6" key="1">
    <citation type="submission" date="2017-04" db="EMBL/GenBank/DDBJ databases">
        <authorList>
            <person name="Varghese N."/>
            <person name="Submissions S."/>
        </authorList>
    </citation>
    <scope>NUCLEOTIDE SEQUENCE [LARGE SCALE GENOMIC DNA]</scope>
    <source>
        <strain evidence="6">K3S</strain>
    </source>
</reference>
<dbReference type="Proteomes" id="UP000192906">
    <property type="component" value="Unassembled WGS sequence"/>
</dbReference>
<dbReference type="RefSeq" id="WP_085104846.1">
    <property type="nucleotide sequence ID" value="NZ_FWZU01000010.1"/>
</dbReference>
<keyword evidence="3 4" id="KW-0663">Pyridoxal phosphate</keyword>
<dbReference type="Pfam" id="PF01041">
    <property type="entry name" value="DegT_DnrJ_EryC1"/>
    <property type="match status" value="1"/>
</dbReference>
<organism evidence="5 6">
    <name type="scientific">Desulfovibrio gilichinskyi</name>
    <dbReference type="NCBI Taxonomy" id="1519643"/>
    <lineage>
        <taxon>Bacteria</taxon>
        <taxon>Pseudomonadati</taxon>
        <taxon>Thermodesulfobacteriota</taxon>
        <taxon>Desulfovibrionia</taxon>
        <taxon>Desulfovibrionales</taxon>
        <taxon>Desulfovibrionaceae</taxon>
        <taxon>Desulfovibrio</taxon>
    </lineage>
</organism>
<evidence type="ECO:0000256" key="4">
    <source>
        <dbReference type="RuleBase" id="RU004508"/>
    </source>
</evidence>
<dbReference type="InterPro" id="IPR015421">
    <property type="entry name" value="PyrdxlP-dep_Trfase_major"/>
</dbReference>
<dbReference type="InterPro" id="IPR015424">
    <property type="entry name" value="PyrdxlP-dep_Trfase"/>
</dbReference>
<dbReference type="InterPro" id="IPR015422">
    <property type="entry name" value="PyrdxlP-dep_Trfase_small"/>
</dbReference>
<evidence type="ECO:0000256" key="3">
    <source>
        <dbReference type="PIRSR" id="PIRSR000390-2"/>
    </source>
</evidence>
<dbReference type="NCBIfam" id="TIGR03588">
    <property type="entry name" value="PseC"/>
    <property type="match status" value="1"/>
</dbReference>
<dbReference type="SUPFAM" id="SSF53383">
    <property type="entry name" value="PLP-dependent transferases"/>
    <property type="match status" value="1"/>
</dbReference>
<comment type="similarity">
    <text evidence="1 4">Belongs to the DegT/DnrJ/EryC1 family.</text>
</comment>
<feature type="active site" description="Proton acceptor" evidence="2">
    <location>
        <position position="181"/>
    </location>
</feature>
<dbReference type="PANTHER" id="PTHR30244:SF34">
    <property type="entry name" value="DTDP-4-AMINO-4,6-DIDEOXYGALACTOSE TRANSAMINASE"/>
    <property type="match status" value="1"/>
</dbReference>
<evidence type="ECO:0000313" key="5">
    <source>
        <dbReference type="EMBL" id="SMF45052.1"/>
    </source>
</evidence>
<dbReference type="PIRSF" id="PIRSF000390">
    <property type="entry name" value="PLP_StrS"/>
    <property type="match status" value="1"/>
</dbReference>
<dbReference type="GO" id="GO:0030170">
    <property type="term" value="F:pyridoxal phosphate binding"/>
    <property type="evidence" value="ECO:0007669"/>
    <property type="project" value="TreeGrafter"/>
</dbReference>
<dbReference type="Gene3D" id="3.40.640.10">
    <property type="entry name" value="Type I PLP-dependent aspartate aminotransferase-like (Major domain)"/>
    <property type="match status" value="1"/>
</dbReference>
<sequence length="377" mass="41698">MIPYGKHHIDEDDIAAVVEVLRGDWLTTGPTVTDFENGVAKYIGVTNAVAVSSGTAALHAAMFALEIKPGDEVIVSPITFAASANCVVYMGATPVFADVEPDTLLIDPKSVAEKITNKTRAIIAVDYAGQTCDYKALKAICEEFNLKLVGDCCHALGAKDEHGQQAGSIADISVLSFHPVKHITTGEGGMALTNNHELAKKMRTFRNHGIDVDASTRSQKCTWVYEMQELGYNYRITDIQCALGISQLKKLDNFLQIRRQLAAKYRFLFLNHYEIKPLKIKKGVEHAFHLYTVKVPANKRKAAFEEMRSQGFGVNVHYIPVHYHPYYKKHFNTGAGLCPVAEAAYEELLTLPLHPGMTERQIDSSAKTLDTILKNCK</sequence>
<dbReference type="PANTHER" id="PTHR30244">
    <property type="entry name" value="TRANSAMINASE"/>
    <property type="match status" value="1"/>
</dbReference>
<dbReference type="GO" id="GO:0008483">
    <property type="term" value="F:transaminase activity"/>
    <property type="evidence" value="ECO:0007669"/>
    <property type="project" value="TreeGrafter"/>
</dbReference>
<gene>
    <name evidence="5" type="ORF">SAMN06295933_3633</name>
</gene>
<evidence type="ECO:0000313" key="6">
    <source>
        <dbReference type="Proteomes" id="UP000192906"/>
    </source>
</evidence>
<dbReference type="CDD" id="cd00616">
    <property type="entry name" value="AHBA_syn"/>
    <property type="match status" value="1"/>
</dbReference>
<protein>
    <submittedName>
        <fullName evidence="5">UDP-4-amino-4,6-dideoxy-N-acetyl-beta-L-altrosamine transaminase</fullName>
    </submittedName>
</protein>
<evidence type="ECO:0000256" key="1">
    <source>
        <dbReference type="ARBA" id="ARBA00037999"/>
    </source>
</evidence>
<evidence type="ECO:0000256" key="2">
    <source>
        <dbReference type="PIRSR" id="PIRSR000390-1"/>
    </source>
</evidence>
<keyword evidence="6" id="KW-1185">Reference proteome</keyword>
<dbReference type="STRING" id="1519643.SAMN06295933_3633"/>
<accession>A0A1X7F496</accession>
<dbReference type="Gene3D" id="3.90.1150.10">
    <property type="entry name" value="Aspartate Aminotransferase, domain 1"/>
    <property type="match status" value="1"/>
</dbReference>
<dbReference type="InterPro" id="IPR000653">
    <property type="entry name" value="DegT/StrS_aminotransferase"/>
</dbReference>
<dbReference type="EMBL" id="FWZU01000010">
    <property type="protein sequence ID" value="SMF45052.1"/>
    <property type="molecule type" value="Genomic_DNA"/>
</dbReference>
<name>A0A1X7F496_9BACT</name>